<feature type="domain" description="Lipoyl-binding" evidence="7">
    <location>
        <begin position="240"/>
        <end position="315"/>
    </location>
</feature>
<feature type="signal peptide" evidence="6">
    <location>
        <begin position="1"/>
        <end position="24"/>
    </location>
</feature>
<feature type="region of interest" description="Disordered" evidence="5">
    <location>
        <begin position="657"/>
        <end position="679"/>
    </location>
</feature>
<protein>
    <recommendedName>
        <fullName evidence="4">Dihydrolipoamide acetyltransferase component of pyruvate dehydrogenase complex</fullName>
        <ecNumber evidence="4">2.3.1.-</ecNumber>
    </recommendedName>
</protein>
<dbReference type="InterPro" id="IPR001078">
    <property type="entry name" value="2-oxoacid_DH_actylTfrase"/>
</dbReference>
<dbReference type="InterPro" id="IPR000089">
    <property type="entry name" value="Biotin_lipoyl"/>
</dbReference>
<dbReference type="Proteomes" id="UP000028837">
    <property type="component" value="Unassembled WGS sequence"/>
</dbReference>
<feature type="region of interest" description="Disordered" evidence="5">
    <location>
        <begin position="440"/>
        <end position="487"/>
    </location>
</feature>
<sequence length="929" mass="96850">MALPSPGILVHVSLFLAAVSSAFGLQLVPSSSPAPSASSTSFSGSSAPAFVAPAVSSGSGVHSTRPRFFASPSASSASSVSSTNAGQRPLSAGSSLQTRERRCGSRLTSSPLCAAEGTVRRQETAVGSSLRGAVQEISMPALSSTMKEGKVVTWSKQVGDRVEPGDVLMVVESDKADMDVEAFDSGFMAMHLVREGDAAPVGTTVALLAEKEEDISLIQAKGLSLISASSSPAADSTPAVTDLLMPSLSPSLKTARMTVWRKKEGEKVNKGDVLFVVESDKADMDVEAPHDGVLAHIAVREGVTVDVGSTVGYLAPSAEVASAFKNALSDSAAPAAANPSTMPEGAQEIFMPALSSTMTSGKVSKWNKAVGDAVHVGDTLMVVESDKADMDVESFDEGYLAAITVAEGESAPVGQTVAIIVPSKDDIAKVQDALTAASTASSSSPAHAPLSSASSPSTPSSRLSSSDSVSVSSSQSGRPTTGGDSRTAAFMKHGQALARWTSPSVDQDVKDQLPEGLTGNDLQQEWLQRIEATMPTTFAALQANPQMQKALLERLNLRVPPPHTLRVSPAPPPYLKRAVSTYGAATAGAPDTRASGIDRTSRGPARDPSGQPLATFNAIELAKKNKLNLEEVKGTGTNRRITAADVRQHLHLPSDEATVVTSKREKEGKIESLGVPPPGSVPLDAMQKAVARNMEATMDVPVFRVSRGIYVDKLEAMVQELKQIVAEQNAAAIAAEGPDAPQQSTVTMSVLLAKAVALTLEKHPIMNAAYNPKDGGQIQHPGAVNVAMAVSVDGGLLTPVLRNVNTKSVFELSADWAVLVDKARKRRLTAEENSAGTFYISNLGMFGVSQFDAVLPKGVGTIMAVGGTESVPFFPKTGTLDAPAGNPSVRRRMTVTITADHRHIYGSHAAAFLKDFASLLETRPSALLI</sequence>
<comment type="cofactor">
    <cofactor evidence="4">
        <name>(R)-lipoate</name>
        <dbReference type="ChEBI" id="CHEBI:83088"/>
    </cofactor>
</comment>
<keyword evidence="4 9" id="KW-0012">Acyltransferase</keyword>
<dbReference type="InterPro" id="IPR004167">
    <property type="entry name" value="PSBD"/>
</dbReference>
<dbReference type="SUPFAM" id="SSF52777">
    <property type="entry name" value="CoA-dependent acyltransferases"/>
    <property type="match status" value="1"/>
</dbReference>
<dbReference type="Gene3D" id="3.30.559.10">
    <property type="entry name" value="Chloramphenicol acetyltransferase-like domain"/>
    <property type="match status" value="1"/>
</dbReference>
<dbReference type="InterPro" id="IPR036625">
    <property type="entry name" value="E3-bd_dom_sf"/>
</dbReference>
<dbReference type="GO" id="GO:0004742">
    <property type="term" value="F:dihydrolipoyllysine-residue acetyltransferase activity"/>
    <property type="evidence" value="ECO:0007669"/>
    <property type="project" value="TreeGrafter"/>
</dbReference>
<feature type="domain" description="Lipoyl-binding" evidence="7">
    <location>
        <begin position="346"/>
        <end position="421"/>
    </location>
</feature>
<dbReference type="EMBL" id="AHZU02001453">
    <property type="protein sequence ID" value="KFG32181.1"/>
    <property type="molecule type" value="Genomic_DNA"/>
</dbReference>
<dbReference type="FunFam" id="2.40.50.100:FF:000010">
    <property type="entry name" value="Acetyltransferase component of pyruvate dehydrogenase complex"/>
    <property type="match status" value="2"/>
</dbReference>
<dbReference type="PANTHER" id="PTHR23151">
    <property type="entry name" value="DIHYDROLIPOAMIDE ACETYL/SUCCINYL-TRANSFERASE-RELATED"/>
    <property type="match status" value="1"/>
</dbReference>
<keyword evidence="6" id="KW-0732">Signal</keyword>
<dbReference type="SUPFAM" id="SSF47005">
    <property type="entry name" value="Peripheral subunit-binding domain of 2-oxo acid dehydrogenase complex"/>
    <property type="match status" value="1"/>
</dbReference>
<dbReference type="PROSITE" id="PS51826">
    <property type="entry name" value="PSBD"/>
    <property type="match status" value="1"/>
</dbReference>
<dbReference type="InterPro" id="IPR003016">
    <property type="entry name" value="2-oxoA_DH_lipoyl-BS"/>
</dbReference>
<evidence type="ECO:0000256" key="4">
    <source>
        <dbReference type="RuleBase" id="RU003423"/>
    </source>
</evidence>
<keyword evidence="9" id="KW-0670">Pyruvate</keyword>
<dbReference type="PANTHER" id="PTHR23151:SF75">
    <property type="entry name" value="DIHYDROLIPOYLLYSINE-RESIDUE ACETYLTRANSFERASE COMPONENT 5 OF PYRUVATE DEHYDROGENASE COMPLEX, CHLOROPLASTIC"/>
    <property type="match status" value="1"/>
</dbReference>
<dbReference type="VEuPathDB" id="ToxoDB:TGDOM2_206610"/>
<dbReference type="PROSITE" id="PS50968">
    <property type="entry name" value="BIOTINYL_LIPOYL"/>
    <property type="match status" value="3"/>
</dbReference>
<keyword evidence="4 9" id="KW-0808">Transferase</keyword>
<feature type="region of interest" description="Disordered" evidence="5">
    <location>
        <begin position="72"/>
        <end position="109"/>
    </location>
</feature>
<dbReference type="Pfam" id="PF00364">
    <property type="entry name" value="Biotin_lipoyl"/>
    <property type="match status" value="3"/>
</dbReference>
<dbReference type="Pfam" id="PF02817">
    <property type="entry name" value="E3_binding"/>
    <property type="match status" value="1"/>
</dbReference>
<keyword evidence="3" id="KW-0809">Transit peptide</keyword>
<dbReference type="Pfam" id="PF00198">
    <property type="entry name" value="2-oxoacid_dh"/>
    <property type="match status" value="1"/>
</dbReference>
<evidence type="ECO:0000259" key="8">
    <source>
        <dbReference type="PROSITE" id="PS51826"/>
    </source>
</evidence>
<evidence type="ECO:0000256" key="1">
    <source>
        <dbReference type="ARBA" id="ARBA00007317"/>
    </source>
</evidence>
<comment type="caution">
    <text evidence="9">The sequence shown here is derived from an EMBL/GenBank/DDBJ whole genome shotgun (WGS) entry which is preliminary data.</text>
</comment>
<evidence type="ECO:0000256" key="5">
    <source>
        <dbReference type="SAM" id="MobiDB-lite"/>
    </source>
</evidence>
<feature type="domain" description="Peripheral subunit-binding (PSBD)" evidence="8">
    <location>
        <begin position="613"/>
        <end position="650"/>
    </location>
</feature>
<feature type="chain" id="PRO_5001808357" description="Dihydrolipoamide acetyltransferase component of pyruvate dehydrogenase complex" evidence="6">
    <location>
        <begin position="25"/>
        <end position="929"/>
    </location>
</feature>
<gene>
    <name evidence="9" type="ORF">TGDOM2_206610</name>
</gene>
<proteinExistence type="inferred from homology"/>
<evidence type="ECO:0000313" key="10">
    <source>
        <dbReference type="Proteomes" id="UP000028837"/>
    </source>
</evidence>
<dbReference type="Gene3D" id="2.40.50.100">
    <property type="match status" value="3"/>
</dbReference>
<dbReference type="InterPro" id="IPR011053">
    <property type="entry name" value="Single_hybrid_motif"/>
</dbReference>
<evidence type="ECO:0000256" key="3">
    <source>
        <dbReference type="ARBA" id="ARBA00022946"/>
    </source>
</evidence>
<feature type="compositionally biased region" description="Low complexity" evidence="5">
    <location>
        <begin position="440"/>
        <end position="476"/>
    </location>
</feature>
<dbReference type="AlphaFoldDB" id="A0A086JJ63"/>
<comment type="similarity">
    <text evidence="1 4">Belongs to the 2-oxoacid dehydrogenase family.</text>
</comment>
<dbReference type="OrthoDB" id="537444at2759"/>
<evidence type="ECO:0000259" key="7">
    <source>
        <dbReference type="PROSITE" id="PS50968"/>
    </source>
</evidence>
<dbReference type="PROSITE" id="PS00189">
    <property type="entry name" value="LIPOYL"/>
    <property type="match status" value="3"/>
</dbReference>
<dbReference type="InterPro" id="IPR023213">
    <property type="entry name" value="CAT-like_dom_sf"/>
</dbReference>
<evidence type="ECO:0000256" key="2">
    <source>
        <dbReference type="ARBA" id="ARBA00022823"/>
    </source>
</evidence>
<dbReference type="Gene3D" id="4.10.320.10">
    <property type="entry name" value="E3-binding domain"/>
    <property type="match status" value="1"/>
</dbReference>
<accession>A0A086JJ63</accession>
<reference evidence="9 10" key="1">
    <citation type="submission" date="2014-02" db="EMBL/GenBank/DDBJ databases">
        <authorList>
            <person name="Sibley D."/>
            <person name="Venepally P."/>
            <person name="Karamycheva S."/>
            <person name="Hadjithomas M."/>
            <person name="Khan A."/>
            <person name="Brunk B."/>
            <person name="Roos D."/>
            <person name="Caler E."/>
            <person name="Lorenzi H."/>
        </authorList>
    </citation>
    <scope>NUCLEOTIDE SEQUENCE [LARGE SCALE GENOMIC DNA]</scope>
    <source>
        <strain evidence="9 10">GAB2-2007-GAL-DOM2</strain>
    </source>
</reference>
<feature type="region of interest" description="Disordered" evidence="5">
    <location>
        <begin position="585"/>
        <end position="612"/>
    </location>
</feature>
<keyword evidence="2 4" id="KW-0450">Lipoyl</keyword>
<evidence type="ECO:0000313" key="9">
    <source>
        <dbReference type="EMBL" id="KFG32181.1"/>
    </source>
</evidence>
<dbReference type="InterPro" id="IPR045257">
    <property type="entry name" value="E2/Pdx1"/>
</dbReference>
<organism evidence="9 10">
    <name type="scientific">Toxoplasma gondii GAB2-2007-GAL-DOM2</name>
    <dbReference type="NCBI Taxonomy" id="1130820"/>
    <lineage>
        <taxon>Eukaryota</taxon>
        <taxon>Sar</taxon>
        <taxon>Alveolata</taxon>
        <taxon>Apicomplexa</taxon>
        <taxon>Conoidasida</taxon>
        <taxon>Coccidia</taxon>
        <taxon>Eucoccidiorida</taxon>
        <taxon>Eimeriorina</taxon>
        <taxon>Sarcocystidae</taxon>
        <taxon>Toxoplasma</taxon>
    </lineage>
</organism>
<dbReference type="CDD" id="cd06849">
    <property type="entry name" value="lipoyl_domain"/>
    <property type="match status" value="3"/>
</dbReference>
<dbReference type="EC" id="2.3.1.-" evidence="4"/>
<dbReference type="GO" id="GO:0006086">
    <property type="term" value="P:pyruvate decarboxylation to acetyl-CoA"/>
    <property type="evidence" value="ECO:0007669"/>
    <property type="project" value="InterPro"/>
</dbReference>
<feature type="domain" description="Lipoyl-binding" evidence="7">
    <location>
        <begin position="134"/>
        <end position="209"/>
    </location>
</feature>
<evidence type="ECO:0000256" key="6">
    <source>
        <dbReference type="SAM" id="SignalP"/>
    </source>
</evidence>
<feature type="compositionally biased region" description="Low complexity" evidence="5">
    <location>
        <begin position="72"/>
        <end position="82"/>
    </location>
</feature>
<name>A0A086JJ63_TOXGO</name>
<dbReference type="GO" id="GO:0045254">
    <property type="term" value="C:pyruvate dehydrogenase complex"/>
    <property type="evidence" value="ECO:0007669"/>
    <property type="project" value="InterPro"/>
</dbReference>
<dbReference type="SUPFAM" id="SSF51230">
    <property type="entry name" value="Single hybrid motif"/>
    <property type="match status" value="3"/>
</dbReference>